<evidence type="ECO:0000256" key="2">
    <source>
        <dbReference type="SAM" id="MobiDB-lite"/>
    </source>
</evidence>
<proteinExistence type="predicted"/>
<comment type="caution">
    <text evidence="3">The sequence shown here is derived from an EMBL/GenBank/DDBJ whole genome shotgun (WGS) entry which is preliminary data.</text>
</comment>
<gene>
    <name evidence="3" type="ORF">KIPB_002258</name>
</gene>
<feature type="region of interest" description="Disordered" evidence="2">
    <location>
        <begin position="322"/>
        <end position="360"/>
    </location>
</feature>
<dbReference type="EMBL" id="BDIP01000361">
    <property type="protein sequence ID" value="GIQ81316.1"/>
    <property type="molecule type" value="Genomic_DNA"/>
</dbReference>
<feature type="compositionally biased region" description="Basic and acidic residues" evidence="2">
    <location>
        <begin position="324"/>
        <end position="333"/>
    </location>
</feature>
<organism evidence="3 4">
    <name type="scientific">Kipferlia bialata</name>
    <dbReference type="NCBI Taxonomy" id="797122"/>
    <lineage>
        <taxon>Eukaryota</taxon>
        <taxon>Metamonada</taxon>
        <taxon>Carpediemonas-like organisms</taxon>
        <taxon>Kipferlia</taxon>
    </lineage>
</organism>
<dbReference type="Proteomes" id="UP000265618">
    <property type="component" value="Unassembled WGS sequence"/>
</dbReference>
<keyword evidence="1" id="KW-0175">Coiled coil</keyword>
<name>A0A9K3CQH5_9EUKA</name>
<accession>A0A9K3CQH5</accession>
<sequence>MLTLDTTRANASADADAPGSRTVSLSRSVSLAMSRMRGGRYNIPPPPTYDCVFETKALVDRMDTVEIGDVEESLNRFKVYTASLGEREKERAREGAACISAEAPTTRRIHPASRPVIVPLVSIGTEMSPEDDPLFKVTAYARSAIQRMATERAAVAAERAERERERADEVVKADMRERERDIREQEILALRVELERERERARERALLGPEGTEGEGEVDAEEVGFLATEPDVGRDPEWERDRLRVVEELENEVADLRAQLAASKAERIREREQADRANTSVVQRAEALESKLALLSAQAEHSEERDRERDAQREREVQSLMLELTRERERGAEKVASLTREADRERERADTRERQREKEIETLRQENATLMARVTALTVSPDQAQEREREEVERERERERRLAEREGERERFLTSITGTLSDTLSESLSAHLSSALSSSLTTTADTCIDASLSHHLVSAMSDTVAALKEGLLISVRESVATSVQAGIDRHLTTAKETQERERLDMQTMLCETVAESVAVGLTTLERLSVLEALPDTLTKAVAAVVSAAVSVSGSIQVKMFDVMESVVDKVLEGHVDAAVTSALDTSLPSALSACLGSGLEAALEGTLGPAVGAQLEVEMRRVTQGLVDRAGLESELAESVKSLEQGREREREARSQISDLSARLEEAEGELAREREAGVDQCVGSDHVSSVDAECQTVEGTEGGDALEKHRELLSNVTEDIIESLLPKMEVIEETLSSHSATLRGVPEAISKAISESMTGALVTLGEREMERERERERQLAEGIAESPSRTSPFGYLSPPTPVTMPVSVVDNDNPNTAKGQRLDFAPCLRLLPVRRPGPLSYLTTTLSNVLRQTEAWQERAIRDREGPVDADPEVEKERLAECRRERERSVVELRRAVHKAWAKLEVNEGETADFLIQVDYLFCMNAPLLNDPWPSLVRLYRAHVAFLADRSRLLDLLDRRSGMKGPSKTRADAALVTLIHAFNDKYGVPLLRGGQDVGQQLLCTVKTDEHDPDTAINYVTGLPM</sequence>
<protein>
    <submittedName>
        <fullName evidence="3">Uncharacterized protein</fullName>
    </submittedName>
</protein>
<evidence type="ECO:0000313" key="3">
    <source>
        <dbReference type="EMBL" id="GIQ81316.1"/>
    </source>
</evidence>
<feature type="compositionally biased region" description="Basic and acidic residues" evidence="2">
    <location>
        <begin position="384"/>
        <end position="406"/>
    </location>
</feature>
<evidence type="ECO:0000313" key="4">
    <source>
        <dbReference type="Proteomes" id="UP000265618"/>
    </source>
</evidence>
<feature type="coiled-coil region" evidence="1">
    <location>
        <begin position="643"/>
        <end position="677"/>
    </location>
</feature>
<feature type="region of interest" description="Disordered" evidence="2">
    <location>
        <begin position="779"/>
        <end position="799"/>
    </location>
</feature>
<evidence type="ECO:0000256" key="1">
    <source>
        <dbReference type="SAM" id="Coils"/>
    </source>
</evidence>
<dbReference type="AlphaFoldDB" id="A0A9K3CQH5"/>
<feature type="coiled-coil region" evidence="1">
    <location>
        <begin position="157"/>
        <end position="204"/>
    </location>
</feature>
<keyword evidence="4" id="KW-1185">Reference proteome</keyword>
<feature type="compositionally biased region" description="Polar residues" evidence="2">
    <location>
        <begin position="1"/>
        <end position="10"/>
    </location>
</feature>
<feature type="region of interest" description="Disordered" evidence="2">
    <location>
        <begin position="1"/>
        <end position="23"/>
    </location>
</feature>
<feature type="region of interest" description="Disordered" evidence="2">
    <location>
        <begin position="380"/>
        <end position="406"/>
    </location>
</feature>
<reference evidence="3 4" key="1">
    <citation type="journal article" date="2018" name="PLoS ONE">
        <title>The draft genome of Kipferlia bialata reveals reductive genome evolution in fornicate parasites.</title>
        <authorList>
            <person name="Tanifuji G."/>
            <person name="Takabayashi S."/>
            <person name="Kume K."/>
            <person name="Takagi M."/>
            <person name="Nakayama T."/>
            <person name="Kamikawa R."/>
            <person name="Inagaki Y."/>
            <person name="Hashimoto T."/>
        </authorList>
    </citation>
    <scope>NUCLEOTIDE SEQUENCE [LARGE SCALE GENOMIC DNA]</scope>
    <source>
        <strain evidence="3">NY0173</strain>
    </source>
</reference>
<feature type="compositionally biased region" description="Basic and acidic residues" evidence="2">
    <location>
        <begin position="340"/>
        <end position="360"/>
    </location>
</feature>